<organism evidence="2 3">
    <name type="scientific">Rhodocollybia butyracea</name>
    <dbReference type="NCBI Taxonomy" id="206335"/>
    <lineage>
        <taxon>Eukaryota</taxon>
        <taxon>Fungi</taxon>
        <taxon>Dikarya</taxon>
        <taxon>Basidiomycota</taxon>
        <taxon>Agaricomycotina</taxon>
        <taxon>Agaricomycetes</taxon>
        <taxon>Agaricomycetidae</taxon>
        <taxon>Agaricales</taxon>
        <taxon>Marasmiineae</taxon>
        <taxon>Omphalotaceae</taxon>
        <taxon>Rhodocollybia</taxon>
    </lineage>
</organism>
<dbReference type="Proteomes" id="UP000772434">
    <property type="component" value="Unassembled WGS sequence"/>
</dbReference>
<dbReference type="Pfam" id="PF00724">
    <property type="entry name" value="Oxidored_FMN"/>
    <property type="match status" value="1"/>
</dbReference>
<keyword evidence="3" id="KW-1185">Reference proteome</keyword>
<dbReference type="CDD" id="cd02933">
    <property type="entry name" value="OYE_like_FMN"/>
    <property type="match status" value="1"/>
</dbReference>
<dbReference type="InterPro" id="IPR013785">
    <property type="entry name" value="Aldolase_TIM"/>
</dbReference>
<evidence type="ECO:0000313" key="2">
    <source>
        <dbReference type="EMBL" id="KAF9064578.1"/>
    </source>
</evidence>
<dbReference type="EMBL" id="JADNRY010000120">
    <property type="protein sequence ID" value="KAF9064578.1"/>
    <property type="molecule type" value="Genomic_DNA"/>
</dbReference>
<dbReference type="GO" id="GO:0003959">
    <property type="term" value="F:NADPH dehydrogenase activity"/>
    <property type="evidence" value="ECO:0007669"/>
    <property type="project" value="TreeGrafter"/>
</dbReference>
<accession>A0A9P5U4C2</accession>
<dbReference type="InterPro" id="IPR045247">
    <property type="entry name" value="Oye-like"/>
</dbReference>
<dbReference type="PANTHER" id="PTHR22893">
    <property type="entry name" value="NADH OXIDOREDUCTASE-RELATED"/>
    <property type="match status" value="1"/>
</dbReference>
<reference evidence="2" key="1">
    <citation type="submission" date="2020-11" db="EMBL/GenBank/DDBJ databases">
        <authorList>
            <consortium name="DOE Joint Genome Institute"/>
            <person name="Ahrendt S."/>
            <person name="Riley R."/>
            <person name="Andreopoulos W."/>
            <person name="Labutti K."/>
            <person name="Pangilinan J."/>
            <person name="Ruiz-Duenas F.J."/>
            <person name="Barrasa J.M."/>
            <person name="Sanchez-Garcia M."/>
            <person name="Camarero S."/>
            <person name="Miyauchi S."/>
            <person name="Serrano A."/>
            <person name="Linde D."/>
            <person name="Babiker R."/>
            <person name="Drula E."/>
            <person name="Ayuso-Fernandez I."/>
            <person name="Pacheco R."/>
            <person name="Padilla G."/>
            <person name="Ferreira P."/>
            <person name="Barriuso J."/>
            <person name="Kellner H."/>
            <person name="Castanera R."/>
            <person name="Alfaro M."/>
            <person name="Ramirez L."/>
            <person name="Pisabarro A.G."/>
            <person name="Kuo A."/>
            <person name="Tritt A."/>
            <person name="Lipzen A."/>
            <person name="He G."/>
            <person name="Yan M."/>
            <person name="Ng V."/>
            <person name="Cullen D."/>
            <person name="Martin F."/>
            <person name="Rosso M.-N."/>
            <person name="Henrissat B."/>
            <person name="Hibbett D."/>
            <person name="Martinez A.T."/>
            <person name="Grigoriev I.V."/>
        </authorList>
    </citation>
    <scope>NUCLEOTIDE SEQUENCE</scope>
    <source>
        <strain evidence="2">AH 40177</strain>
    </source>
</reference>
<comment type="caution">
    <text evidence="2">The sequence shown here is derived from an EMBL/GenBank/DDBJ whole genome shotgun (WGS) entry which is preliminary data.</text>
</comment>
<protein>
    <submittedName>
        <fullName evidence="2">FMN-linked oxidoreductase</fullName>
    </submittedName>
</protein>
<feature type="domain" description="NADH:flavin oxidoreductase/NADH oxidase N-terminal" evidence="1">
    <location>
        <begin position="10"/>
        <end position="323"/>
    </location>
</feature>
<dbReference type="Gene3D" id="3.20.20.70">
    <property type="entry name" value="Aldolase class I"/>
    <property type="match status" value="1"/>
</dbReference>
<name>A0A9P5U4C2_9AGAR</name>
<dbReference type="SUPFAM" id="SSF51395">
    <property type="entry name" value="FMN-linked oxidoreductases"/>
    <property type="match status" value="1"/>
</dbReference>
<dbReference type="PANTHER" id="PTHR22893:SF91">
    <property type="entry name" value="NADPH DEHYDROGENASE 2-RELATED"/>
    <property type="match status" value="1"/>
</dbReference>
<evidence type="ECO:0000259" key="1">
    <source>
        <dbReference type="Pfam" id="PF00724"/>
    </source>
</evidence>
<dbReference type="AlphaFoldDB" id="A0A9P5U4C2"/>
<gene>
    <name evidence="2" type="ORF">BDP27DRAFT_1405251</name>
</gene>
<dbReference type="InterPro" id="IPR001155">
    <property type="entry name" value="OxRdtase_FMN_N"/>
</dbReference>
<dbReference type="GO" id="GO:0010181">
    <property type="term" value="F:FMN binding"/>
    <property type="evidence" value="ECO:0007669"/>
    <property type="project" value="InterPro"/>
</dbReference>
<evidence type="ECO:0000313" key="3">
    <source>
        <dbReference type="Proteomes" id="UP000772434"/>
    </source>
</evidence>
<proteinExistence type="predicted"/>
<dbReference type="OrthoDB" id="276546at2759"/>
<sequence>MSPSQVSTSNLFAPITVGKMSLSHRVVLAPLTRLRTTATSSPLKVVKEYYSQRASTPGTFVISEGTLIAPSAAGLAGFPGIWSEAQISAWKEVADAVHAHGSYIYLQIAALGRVAQSAALKTFDAGYEVVGAGDIPMTGGEVPRPMTVEEIKASMVLYGQAAVNAVKKAGFDGVEIHGANGCLVDQFLQDVTNNRKDDYGGSVENRARYALEVVDAVTSAIGEEKTAIRLSPWSKDQDMGMKDPLPTYAYLVSQLKEKHPNLSYLHLIQSRDLDDPDQSNEALFDLWSPRPLIVADGFNRDKALKITERDGVLVAFGRHFISNVS</sequence>